<keyword evidence="2" id="KW-1185">Reference proteome</keyword>
<dbReference type="InterPro" id="IPR032710">
    <property type="entry name" value="NTF2-like_dom_sf"/>
</dbReference>
<dbReference type="Proteomes" id="UP000674234">
    <property type="component" value="Unassembled WGS sequence"/>
</dbReference>
<proteinExistence type="predicted"/>
<dbReference type="RefSeq" id="WP_210159507.1">
    <property type="nucleotide sequence ID" value="NZ_JAFCNB010000029.1"/>
</dbReference>
<evidence type="ECO:0008006" key="3">
    <source>
        <dbReference type="Google" id="ProtNLM"/>
    </source>
</evidence>
<dbReference type="AlphaFoldDB" id="A0A940WM79"/>
<dbReference type="SUPFAM" id="SSF54427">
    <property type="entry name" value="NTF2-like"/>
    <property type="match status" value="1"/>
</dbReference>
<evidence type="ECO:0000313" key="1">
    <source>
        <dbReference type="EMBL" id="MBP2708244.1"/>
    </source>
</evidence>
<evidence type="ECO:0000313" key="2">
    <source>
        <dbReference type="Proteomes" id="UP000674234"/>
    </source>
</evidence>
<protein>
    <recommendedName>
        <fullName evidence="3">SgcJ/EcaC family oxidoreductase</fullName>
    </recommendedName>
</protein>
<sequence>MNDEVILRGVLDGWKAGVDRHEPRQVAAHFTEDAIFQGLRPYSVGRQGVADYYESQPLGMTADYRILETRRLADGLVLGYLVVDFSFTDRPTLRVNLGVLVRRVEEAWYIAHYQVSRLDPPAGRAAQGPGE</sequence>
<dbReference type="Gene3D" id="3.10.450.50">
    <property type="match status" value="1"/>
</dbReference>
<dbReference type="EMBL" id="JAFCNB010000029">
    <property type="protein sequence ID" value="MBP2708244.1"/>
    <property type="molecule type" value="Genomic_DNA"/>
</dbReference>
<gene>
    <name evidence="1" type="ORF">JOL79_31140</name>
</gene>
<name>A0A940WM79_9ACTN</name>
<organism evidence="1 2">
    <name type="scientific">Microbispora oryzae</name>
    <dbReference type="NCBI Taxonomy" id="2806554"/>
    <lineage>
        <taxon>Bacteria</taxon>
        <taxon>Bacillati</taxon>
        <taxon>Actinomycetota</taxon>
        <taxon>Actinomycetes</taxon>
        <taxon>Streptosporangiales</taxon>
        <taxon>Streptosporangiaceae</taxon>
        <taxon>Microbispora</taxon>
    </lineage>
</organism>
<comment type="caution">
    <text evidence="1">The sequence shown here is derived from an EMBL/GenBank/DDBJ whole genome shotgun (WGS) entry which is preliminary data.</text>
</comment>
<reference evidence="1" key="1">
    <citation type="submission" date="2021-02" db="EMBL/GenBank/DDBJ databases">
        <title>Draft genome sequence of Microbispora sp. RL4-1S isolated from rice leaves in Thailand.</title>
        <authorList>
            <person name="Muangham S."/>
            <person name="Duangmal K."/>
        </authorList>
    </citation>
    <scope>NUCLEOTIDE SEQUENCE</scope>
    <source>
        <strain evidence="1">RL4-1S</strain>
    </source>
</reference>
<accession>A0A940WM79</accession>